<feature type="compositionally biased region" description="Low complexity" evidence="1">
    <location>
        <begin position="508"/>
        <end position="517"/>
    </location>
</feature>
<dbReference type="OMA" id="HIAIGFD"/>
<dbReference type="PANTHER" id="PTHR43102">
    <property type="entry name" value="SLR1143 PROTEIN"/>
    <property type="match status" value="1"/>
</dbReference>
<evidence type="ECO:0000313" key="4">
    <source>
        <dbReference type="Proteomes" id="UP000002640"/>
    </source>
</evidence>
<organism evidence="3 4">
    <name type="scientific">Phytophthora sojae (strain P6497)</name>
    <name type="common">Soybean stem and root rot agent</name>
    <name type="synonym">Phytophthora megasperma f. sp. glycines</name>
    <dbReference type="NCBI Taxonomy" id="1094619"/>
    <lineage>
        <taxon>Eukaryota</taxon>
        <taxon>Sar</taxon>
        <taxon>Stramenopiles</taxon>
        <taxon>Oomycota</taxon>
        <taxon>Peronosporomycetes</taxon>
        <taxon>Peronosporales</taxon>
        <taxon>Peronosporaceae</taxon>
        <taxon>Phytophthora</taxon>
    </lineage>
</organism>
<gene>
    <name evidence="3" type="ORF">PHYSODRAFT_507138</name>
</gene>
<keyword evidence="4" id="KW-1185">Reference proteome</keyword>
<feature type="compositionally biased region" description="Basic residues" evidence="1">
    <location>
        <begin position="518"/>
        <end position="529"/>
    </location>
</feature>
<dbReference type="SUPFAM" id="SSF55781">
    <property type="entry name" value="GAF domain-like"/>
    <property type="match status" value="1"/>
</dbReference>
<feature type="region of interest" description="Disordered" evidence="1">
    <location>
        <begin position="490"/>
        <end position="536"/>
    </location>
</feature>
<proteinExistence type="predicted"/>
<feature type="compositionally biased region" description="Low complexity" evidence="1">
    <location>
        <begin position="445"/>
        <end position="454"/>
    </location>
</feature>
<evidence type="ECO:0000259" key="2">
    <source>
        <dbReference type="Pfam" id="PF13185"/>
    </source>
</evidence>
<reference evidence="3 4" key="1">
    <citation type="journal article" date="2006" name="Science">
        <title>Phytophthora genome sequences uncover evolutionary origins and mechanisms of pathogenesis.</title>
        <authorList>
            <person name="Tyler B.M."/>
            <person name="Tripathy S."/>
            <person name="Zhang X."/>
            <person name="Dehal P."/>
            <person name="Jiang R.H."/>
            <person name="Aerts A."/>
            <person name="Arredondo F.D."/>
            <person name="Baxter L."/>
            <person name="Bensasson D."/>
            <person name="Beynon J.L."/>
            <person name="Chapman J."/>
            <person name="Damasceno C.M."/>
            <person name="Dorrance A.E."/>
            <person name="Dou D."/>
            <person name="Dickerman A.W."/>
            <person name="Dubchak I.L."/>
            <person name="Garbelotto M."/>
            <person name="Gijzen M."/>
            <person name="Gordon S.G."/>
            <person name="Govers F."/>
            <person name="Grunwald N.J."/>
            <person name="Huang W."/>
            <person name="Ivors K.L."/>
            <person name="Jones R.W."/>
            <person name="Kamoun S."/>
            <person name="Krampis K."/>
            <person name="Lamour K.H."/>
            <person name="Lee M.K."/>
            <person name="McDonald W.H."/>
            <person name="Medina M."/>
            <person name="Meijer H.J."/>
            <person name="Nordberg E.K."/>
            <person name="Maclean D.J."/>
            <person name="Ospina-Giraldo M.D."/>
            <person name="Morris P.F."/>
            <person name="Phuntumart V."/>
            <person name="Putnam N.H."/>
            <person name="Rash S."/>
            <person name="Rose J.K."/>
            <person name="Sakihama Y."/>
            <person name="Salamov A.A."/>
            <person name="Savidor A."/>
            <person name="Scheuring C.F."/>
            <person name="Smith B.M."/>
            <person name="Sobral B.W."/>
            <person name="Terry A."/>
            <person name="Torto-Alalibo T.A."/>
            <person name="Win J."/>
            <person name="Xu Z."/>
            <person name="Zhang H."/>
            <person name="Grigoriev I.V."/>
            <person name="Rokhsar D.S."/>
            <person name="Boore J.L."/>
        </authorList>
    </citation>
    <scope>NUCLEOTIDE SEQUENCE [LARGE SCALE GENOMIC DNA]</scope>
    <source>
        <strain evidence="3 4">P6497</strain>
    </source>
</reference>
<accession>G4ZMU2</accession>
<dbReference type="EMBL" id="JH159155">
    <property type="protein sequence ID" value="EGZ14665.1"/>
    <property type="molecule type" value="Genomic_DNA"/>
</dbReference>
<dbReference type="RefSeq" id="XP_009528414.1">
    <property type="nucleotide sequence ID" value="XM_009530119.1"/>
</dbReference>
<feature type="region of interest" description="Disordered" evidence="1">
    <location>
        <begin position="311"/>
        <end position="334"/>
    </location>
</feature>
<dbReference type="Proteomes" id="UP000002640">
    <property type="component" value="Unassembled WGS sequence"/>
</dbReference>
<dbReference type="SUPFAM" id="SSF57903">
    <property type="entry name" value="FYVE/PHD zinc finger"/>
    <property type="match status" value="1"/>
</dbReference>
<dbReference type="Pfam" id="PF13185">
    <property type="entry name" value="GAF_2"/>
    <property type="match status" value="1"/>
</dbReference>
<dbReference type="InParanoid" id="G4ZMU2"/>
<feature type="compositionally biased region" description="Basic and acidic residues" evidence="1">
    <location>
        <begin position="317"/>
        <end position="334"/>
    </location>
</feature>
<evidence type="ECO:0000256" key="1">
    <source>
        <dbReference type="SAM" id="MobiDB-lite"/>
    </source>
</evidence>
<dbReference type="KEGG" id="psoj:PHYSODRAFT_507138"/>
<feature type="compositionally biased region" description="Polar residues" evidence="1">
    <location>
        <begin position="19"/>
        <end position="28"/>
    </location>
</feature>
<sequence>MSSRDQWSSKDPWCFPHTPDNQTGSESAASDYDYSVTESGTRSVAFGEVANGLVVRSTKDFRQTLVFSDQEICDDILATIPKLHSAVLSGLKGARWKRRTVKAGVQLAEMEPSYAPVDPDDDLDILHETVAKTELRCHLNEALSVLLHQDPETYDTTMKALCGKKFKKGEVLFHQRVAFGNNSQEQARAPVGENGDGEAPQQGVITVTSATLRPSAALQLQLQSRHKHTQQLVFSTCTHQYPGKNRAVHVMKTVPKSVHDQVLPSSERSSLRRQIDHIAVGFDLQFTPRPGGSSHQTTSIFAHAYASDRPSSAFRNESGKHRAESVTKKREAAKTIHASDLGRRRAALINPEAKHVMRVLTESVVQFERTFHFFRRDFYCQLCGHMVCGDCSQLYEVEARIGEIRKNRCCVLCVVRVDACKFDDEDLLPALGPILVEAPPDAWESSISSSTTTTNEDDDSDMDDLTGQLCSEDPETRSRALEMLGRLVGSPASSVSSSSNRKLVKLPSSGSVRSHASSSRKRKSRKKTQSQRVLESVESHVTQELAKSRLKYTIDSCEVNDRTRDYKYEFDGSKVANENHPLPPMPDVQKDARRVDFIKKSGALTPDYDRSALNMIAQVAAELLACPIGFVSMVDDEQFHAIGNYNLPEEAHHLPRNENMCMHAVYAEKPFVVKNPQRDMRFAQMPCVEDLGVKFYAGFPLRAPTGEVVGSLCAADGVAHNNISTKDYAAMETLAKLASDLLAPKTNTNPPIMAN</sequence>
<dbReference type="STRING" id="1094619.G4ZMU2"/>
<feature type="region of interest" description="Disordered" evidence="1">
    <location>
        <begin position="443"/>
        <end position="471"/>
    </location>
</feature>
<evidence type="ECO:0000313" key="3">
    <source>
        <dbReference type="EMBL" id="EGZ14665.1"/>
    </source>
</evidence>
<feature type="compositionally biased region" description="Acidic residues" evidence="1">
    <location>
        <begin position="455"/>
        <end position="464"/>
    </location>
</feature>
<dbReference type="AlphaFoldDB" id="G4ZMU2"/>
<dbReference type="InterPro" id="IPR029016">
    <property type="entry name" value="GAF-like_dom_sf"/>
</dbReference>
<feature type="region of interest" description="Disordered" evidence="1">
    <location>
        <begin position="1"/>
        <end position="32"/>
    </location>
</feature>
<dbReference type="InterPro" id="IPR003018">
    <property type="entry name" value="GAF"/>
</dbReference>
<feature type="compositionally biased region" description="Low complexity" evidence="1">
    <location>
        <begin position="490"/>
        <end position="499"/>
    </location>
</feature>
<dbReference type="SMR" id="G4ZMU2"/>
<protein>
    <recommendedName>
        <fullName evidence="2">GAF domain-containing protein</fullName>
    </recommendedName>
</protein>
<name>G4ZMU2_PHYSP</name>
<dbReference type="GeneID" id="20658710"/>
<dbReference type="Gene3D" id="3.30.450.40">
    <property type="match status" value="1"/>
</dbReference>
<dbReference type="PANTHER" id="PTHR43102:SF2">
    <property type="entry name" value="GAF DOMAIN-CONTAINING PROTEIN"/>
    <property type="match status" value="1"/>
</dbReference>
<feature type="domain" description="GAF" evidence="2">
    <location>
        <begin position="612"/>
        <end position="742"/>
    </location>
</feature>
<dbReference type="InterPro" id="IPR011011">
    <property type="entry name" value="Znf_FYVE_PHD"/>
</dbReference>